<keyword evidence="1" id="KW-0472">Membrane</keyword>
<evidence type="ECO:0008006" key="4">
    <source>
        <dbReference type="Google" id="ProtNLM"/>
    </source>
</evidence>
<sequence length="146" mass="16289">MRIRFIHIPLLLLFIAALHFAALYSGLYDMQIAAGFVWWDNVLHALVGVAFGLGWLWLLERLGYGTRSLAAIISTFVFVLLMAIVWEGAEYLARLYVRSLAEGLKLYSPNLTESGSDVLSNMVGVIALLAIFKFKRPDLDKLEAGV</sequence>
<feature type="transmembrane region" description="Helical" evidence="1">
    <location>
        <begin position="37"/>
        <end position="57"/>
    </location>
</feature>
<proteinExistence type="predicted"/>
<gene>
    <name evidence="2" type="ORF">A2851_01895</name>
</gene>
<dbReference type="AlphaFoldDB" id="A0A1F6CX26"/>
<comment type="caution">
    <text evidence="2">The sequence shown here is derived from an EMBL/GenBank/DDBJ whole genome shotgun (WGS) entry which is preliminary data.</text>
</comment>
<evidence type="ECO:0000313" key="2">
    <source>
        <dbReference type="EMBL" id="OGG53620.1"/>
    </source>
</evidence>
<organism evidence="2 3">
    <name type="scientific">Candidatus Kaiserbacteria bacterium RIFCSPHIGHO2_01_FULL_53_29</name>
    <dbReference type="NCBI Taxonomy" id="1798480"/>
    <lineage>
        <taxon>Bacteria</taxon>
        <taxon>Candidatus Kaiseribacteriota</taxon>
    </lineage>
</organism>
<protein>
    <recommendedName>
        <fullName evidence="4">VanZ-like domain-containing protein</fullName>
    </recommendedName>
</protein>
<dbReference type="EMBL" id="MFKT01000009">
    <property type="protein sequence ID" value="OGG53620.1"/>
    <property type="molecule type" value="Genomic_DNA"/>
</dbReference>
<keyword evidence="1" id="KW-1133">Transmembrane helix</keyword>
<evidence type="ECO:0000256" key="1">
    <source>
        <dbReference type="SAM" id="Phobius"/>
    </source>
</evidence>
<keyword evidence="1" id="KW-0812">Transmembrane</keyword>
<dbReference type="Pfam" id="PF09997">
    <property type="entry name" value="DUF2238"/>
    <property type="match status" value="1"/>
</dbReference>
<dbReference type="STRING" id="1798480.A2851_01895"/>
<name>A0A1F6CX26_9BACT</name>
<dbReference type="InterPro" id="IPR014509">
    <property type="entry name" value="YjdF-like"/>
</dbReference>
<feature type="transmembrane region" description="Helical" evidence="1">
    <location>
        <begin position="69"/>
        <end position="86"/>
    </location>
</feature>
<accession>A0A1F6CX26</accession>
<evidence type="ECO:0000313" key="3">
    <source>
        <dbReference type="Proteomes" id="UP000176863"/>
    </source>
</evidence>
<reference evidence="2 3" key="1">
    <citation type="journal article" date="2016" name="Nat. Commun.">
        <title>Thousands of microbial genomes shed light on interconnected biogeochemical processes in an aquifer system.</title>
        <authorList>
            <person name="Anantharaman K."/>
            <person name="Brown C.T."/>
            <person name="Hug L.A."/>
            <person name="Sharon I."/>
            <person name="Castelle C.J."/>
            <person name="Probst A.J."/>
            <person name="Thomas B.C."/>
            <person name="Singh A."/>
            <person name="Wilkins M.J."/>
            <person name="Karaoz U."/>
            <person name="Brodie E.L."/>
            <person name="Williams K.H."/>
            <person name="Hubbard S.S."/>
            <person name="Banfield J.F."/>
        </authorList>
    </citation>
    <scope>NUCLEOTIDE SEQUENCE [LARGE SCALE GENOMIC DNA]</scope>
</reference>
<dbReference type="Proteomes" id="UP000176863">
    <property type="component" value="Unassembled WGS sequence"/>
</dbReference>